<dbReference type="Proteomes" id="UP001196870">
    <property type="component" value="Unassembled WGS sequence"/>
</dbReference>
<protein>
    <recommendedName>
        <fullName evidence="4">Outer membrane protein assembly factor BamE</fullName>
    </recommendedName>
</protein>
<evidence type="ECO:0000313" key="2">
    <source>
        <dbReference type="EMBL" id="MBR0663558.1"/>
    </source>
</evidence>
<dbReference type="EMBL" id="JAAGBB010000004">
    <property type="protein sequence ID" value="MBR0663558.1"/>
    <property type="molecule type" value="Genomic_DNA"/>
</dbReference>
<keyword evidence="3" id="KW-1185">Reference proteome</keyword>
<name>A0ABS5ETE5_9PROT</name>
<proteinExistence type="predicted"/>
<accession>A0ABS5ETE5</accession>
<evidence type="ECO:0008006" key="4">
    <source>
        <dbReference type="Google" id="ProtNLM"/>
    </source>
</evidence>
<gene>
    <name evidence="2" type="ORF">GXW71_04230</name>
</gene>
<dbReference type="RefSeq" id="WP_211851155.1">
    <property type="nucleotide sequence ID" value="NZ_JAAGBB010000004.1"/>
</dbReference>
<evidence type="ECO:0000313" key="3">
    <source>
        <dbReference type="Proteomes" id="UP001196870"/>
    </source>
</evidence>
<reference evidence="3" key="1">
    <citation type="journal article" date="2021" name="Syst. Appl. Microbiol.">
        <title>Roseomonas hellenica sp. nov., isolated from roots of wild-growing Alkanna tinctoria.</title>
        <authorList>
            <person name="Rat A."/>
            <person name="Naranjo H.D."/>
            <person name="Lebbe L."/>
            <person name="Cnockaert M."/>
            <person name="Krigas N."/>
            <person name="Grigoriadou K."/>
            <person name="Maloupa E."/>
            <person name="Willems A."/>
        </authorList>
    </citation>
    <scope>NUCLEOTIDE SEQUENCE [LARGE SCALE GENOMIC DNA]</scope>
    <source>
        <strain evidence="3">LMG 31523</strain>
    </source>
</reference>
<feature type="signal peptide" evidence="1">
    <location>
        <begin position="1"/>
        <end position="23"/>
    </location>
</feature>
<keyword evidence="1" id="KW-0732">Signal</keyword>
<feature type="chain" id="PRO_5046307515" description="Outer membrane protein assembly factor BamE" evidence="1">
    <location>
        <begin position="24"/>
        <end position="119"/>
    </location>
</feature>
<organism evidence="2 3">
    <name type="scientific">Plastoroseomonas hellenica</name>
    <dbReference type="NCBI Taxonomy" id="2687306"/>
    <lineage>
        <taxon>Bacteria</taxon>
        <taxon>Pseudomonadati</taxon>
        <taxon>Pseudomonadota</taxon>
        <taxon>Alphaproteobacteria</taxon>
        <taxon>Acetobacterales</taxon>
        <taxon>Acetobacteraceae</taxon>
        <taxon>Plastoroseomonas</taxon>
    </lineage>
</organism>
<sequence length="119" mass="12310">MLLPSRRLLGAALAVAAIAPASAQSPAVTLFQVVGPRDTVTIGLTTAELDALGQGPTVDRIGRALAANGQISAWRYTVGRAQDGSTRYAANGRVSIMRNDTLRIEAYTAALPVVPPAAQ</sequence>
<comment type="caution">
    <text evidence="2">The sequence shown here is derived from an EMBL/GenBank/DDBJ whole genome shotgun (WGS) entry which is preliminary data.</text>
</comment>
<evidence type="ECO:0000256" key="1">
    <source>
        <dbReference type="SAM" id="SignalP"/>
    </source>
</evidence>